<gene>
    <name evidence="1" type="ORF">K8W24_15835</name>
</gene>
<reference evidence="1" key="1">
    <citation type="journal article" date="2021" name="PeerJ">
        <title>Extensive microbial diversity within the chicken gut microbiome revealed by metagenomics and culture.</title>
        <authorList>
            <person name="Gilroy R."/>
            <person name="Ravi A."/>
            <person name="Getino M."/>
            <person name="Pursley I."/>
            <person name="Horton D.L."/>
            <person name="Alikhan N.F."/>
            <person name="Baker D."/>
            <person name="Gharbi K."/>
            <person name="Hall N."/>
            <person name="Watson M."/>
            <person name="Adriaenssens E.M."/>
            <person name="Foster-Nyarko E."/>
            <person name="Jarju S."/>
            <person name="Secka A."/>
            <person name="Antonio M."/>
            <person name="Oren A."/>
            <person name="Chaudhuri R.R."/>
            <person name="La Ragione R."/>
            <person name="Hildebrand F."/>
            <person name="Pallen M.J."/>
        </authorList>
    </citation>
    <scope>NUCLEOTIDE SEQUENCE</scope>
    <source>
        <strain evidence="1">1647</strain>
    </source>
</reference>
<dbReference type="Gene3D" id="3.90.75.10">
    <property type="entry name" value="Homing Intron 3 (I-ppo) Encoded Endonuclease, Chain A"/>
    <property type="match status" value="1"/>
</dbReference>
<protein>
    <submittedName>
        <fullName evidence="1">HNH endonuclease</fullName>
    </submittedName>
</protein>
<dbReference type="InterPro" id="IPR044925">
    <property type="entry name" value="His-Me_finger_sf"/>
</dbReference>
<keyword evidence="1" id="KW-0378">Hydrolase</keyword>
<dbReference type="AlphaFoldDB" id="A0A921KS26"/>
<comment type="caution">
    <text evidence="1">The sequence shown here is derived from an EMBL/GenBank/DDBJ whole genome shotgun (WGS) entry which is preliminary data.</text>
</comment>
<dbReference type="InterPro" id="IPR044930">
    <property type="entry name" value="Homing_endonuclease_His-Me"/>
</dbReference>
<reference evidence="1" key="2">
    <citation type="submission" date="2021-09" db="EMBL/GenBank/DDBJ databases">
        <authorList>
            <person name="Gilroy R."/>
        </authorList>
    </citation>
    <scope>NUCLEOTIDE SEQUENCE</scope>
    <source>
        <strain evidence="1">1647</strain>
    </source>
</reference>
<proteinExistence type="predicted"/>
<dbReference type="SUPFAM" id="SSF54060">
    <property type="entry name" value="His-Me finger endonucleases"/>
    <property type="match status" value="1"/>
</dbReference>
<dbReference type="Proteomes" id="UP000775129">
    <property type="component" value="Unassembled WGS sequence"/>
</dbReference>
<accession>A0A921KS26</accession>
<dbReference type="GO" id="GO:0004519">
    <property type="term" value="F:endonuclease activity"/>
    <property type="evidence" value="ECO:0007669"/>
    <property type="project" value="UniProtKB-KW"/>
</dbReference>
<dbReference type="EMBL" id="DYWO01000474">
    <property type="protein sequence ID" value="HJF51233.1"/>
    <property type="molecule type" value="Genomic_DNA"/>
</dbReference>
<name>A0A921KS26_9MICO</name>
<evidence type="ECO:0000313" key="2">
    <source>
        <dbReference type="Proteomes" id="UP000775129"/>
    </source>
</evidence>
<organism evidence="1 2">
    <name type="scientific">Brachybacterium paraconglomeratum</name>
    <dbReference type="NCBI Taxonomy" id="173362"/>
    <lineage>
        <taxon>Bacteria</taxon>
        <taxon>Bacillati</taxon>
        <taxon>Actinomycetota</taxon>
        <taxon>Actinomycetes</taxon>
        <taxon>Micrococcales</taxon>
        <taxon>Dermabacteraceae</taxon>
        <taxon>Brachybacterium</taxon>
    </lineage>
</organism>
<keyword evidence="1" id="KW-0255">Endonuclease</keyword>
<keyword evidence="1" id="KW-0540">Nuclease</keyword>
<sequence>MSATVCSACGKDLSTRQIQSRGTYCSRACAARAREGGLGPEERFWSKVDKSGDCWVWIGSDVNQYGYGRFHTYANSKRVRHLAHRYSLVLSGVELGPKDIVLHECDNPPCVNPSHLKVGDQAANISDAHAKRRLNLDGLSAPTPVVCRECGVTFIGRPGHRYCERHRTWKPRKRAA</sequence>
<evidence type="ECO:0000313" key="1">
    <source>
        <dbReference type="EMBL" id="HJF51233.1"/>
    </source>
</evidence>